<evidence type="ECO:0000256" key="4">
    <source>
        <dbReference type="SAM" id="MobiDB-lite"/>
    </source>
</evidence>
<dbReference type="PROSITE" id="PS51720">
    <property type="entry name" value="G_AIG1"/>
    <property type="match status" value="3"/>
</dbReference>
<name>A0ABS2Z2B8_POLSE</name>
<protein>
    <submittedName>
        <fullName evidence="6">GIMA8 GTPase</fullName>
    </submittedName>
</protein>
<feature type="domain" description="AIG1-type G" evidence="5">
    <location>
        <begin position="142"/>
        <end position="338"/>
    </location>
</feature>
<dbReference type="PANTHER" id="PTHR10903:SF170">
    <property type="entry name" value="GTPASE IMAP FAMILY MEMBER 7"/>
    <property type="match status" value="1"/>
</dbReference>
<dbReference type="Proteomes" id="UP001166052">
    <property type="component" value="Unassembled WGS sequence"/>
</dbReference>
<sequence>MDRAKQEVIEIKRRQKQREKEFQIFWEKYENEQIKAKKEQEVRKTLEALKLEEEARRAEEEEEKNKQKEEEIQRQMEEEREKARCEERRRLKAEELRREVEVKYAEAAKELHQKEKELARKEAENNTVLETGIGASVGAGLGPSTVIVLIGNTGNGKSATGNTILGKQAFISEVSPFPLTKKIELAEGHVAGRHFTVLDTPDLLQIPNALCEIKQKIAELSLSGPQVYLLVIRLGCFTETERKTAEKMQEVLGTEALENAIVLFTFGDRLEGKTVEELIESNVELQKLLEQCGKRFNIFNNLNMYDDKQVKKLIISIEKMQIAKDVTVHTIQSNVKSLPSQMSQLNENDQNVNTDTRGLKITATDSDLNPTYSSQDSTIRIVLIGNAGTGKSASGNTILGRKEFLSEVSPCPVTQVCQSAVGNVAGKHVTVVDTPDLLDTDLSVNEVRKSCGEIFSCEVHVYLLVIQLGRFTEEERNAVERIQDILGVQALKKILVLFSFGDRLKGKKVEEFLQISKDLQRLIKQCGNRYHVFNNLDSHDKQVKELFVKLDKMLTPNEMGAGKQNTTLQLSCQQELNEENQAKGDKMLNKRLSEQAFPETTQPSTIQIVLIGHAGTGKSASGNLIMGREVFFSEVNPCSVTQDLQQVEGNVSGRHIIVVDTPDLLHLERSFTKIKQNCTTLSAPGCRAYLLVIQLDCFTQEERKAAEKIQEIFGADALDNTIVLFTFGDRLKDKTIEEFLKTNKGLLQLVKKCGNRYHVFNNLNMHDHTQVEHLNFKD</sequence>
<comment type="caution">
    <text evidence="6">The sequence shown here is derived from an EMBL/GenBank/DDBJ whole genome shotgun (WGS) entry which is preliminary data.</text>
</comment>
<gene>
    <name evidence="6" type="primary">Gimap8_3</name>
    <name evidence="6" type="ORF">GTO92_0016090</name>
</gene>
<reference evidence="6" key="1">
    <citation type="journal article" date="2021" name="Cell">
        <title>Tracing the genetic footprints of vertebrate landing in non-teleost ray-finned fishes.</title>
        <authorList>
            <person name="Bi X."/>
            <person name="Wang K."/>
            <person name="Yang L."/>
            <person name="Pan H."/>
            <person name="Jiang H."/>
            <person name="Wei Q."/>
            <person name="Fang M."/>
            <person name="Yu H."/>
            <person name="Zhu C."/>
            <person name="Cai Y."/>
            <person name="He Y."/>
            <person name="Gan X."/>
            <person name="Zeng H."/>
            <person name="Yu D."/>
            <person name="Zhu Y."/>
            <person name="Jiang H."/>
            <person name="Qiu Q."/>
            <person name="Yang H."/>
            <person name="Zhang Y.E."/>
            <person name="Wang W."/>
            <person name="Zhu M."/>
            <person name="He S."/>
            <person name="Zhang G."/>
        </authorList>
    </citation>
    <scope>NUCLEOTIDE SEQUENCE</scope>
    <source>
        <strain evidence="6">Bchr_001</strain>
    </source>
</reference>
<feature type="domain" description="AIG1-type G" evidence="5">
    <location>
        <begin position="603"/>
        <end position="778"/>
    </location>
</feature>
<dbReference type="Pfam" id="PF04548">
    <property type="entry name" value="AIG1"/>
    <property type="match status" value="3"/>
</dbReference>
<dbReference type="PANTHER" id="PTHR10903">
    <property type="entry name" value="GTPASE, IMAP FAMILY MEMBER-RELATED"/>
    <property type="match status" value="1"/>
</dbReference>
<dbReference type="InterPro" id="IPR027417">
    <property type="entry name" value="P-loop_NTPase"/>
</dbReference>
<keyword evidence="7" id="KW-1185">Reference proteome</keyword>
<accession>A0ABS2Z2B8</accession>
<evidence type="ECO:0000313" key="6">
    <source>
        <dbReference type="EMBL" id="MBN3292778.1"/>
    </source>
</evidence>
<keyword evidence="3" id="KW-0342">GTP-binding</keyword>
<proteinExistence type="inferred from homology"/>
<dbReference type="InterPro" id="IPR045058">
    <property type="entry name" value="GIMA/IAN/Toc"/>
</dbReference>
<feature type="non-terminal residue" evidence="6">
    <location>
        <position position="778"/>
    </location>
</feature>
<evidence type="ECO:0000256" key="3">
    <source>
        <dbReference type="ARBA" id="ARBA00023134"/>
    </source>
</evidence>
<evidence type="ECO:0000259" key="5">
    <source>
        <dbReference type="PROSITE" id="PS51720"/>
    </source>
</evidence>
<dbReference type="Gene3D" id="3.40.50.300">
    <property type="entry name" value="P-loop containing nucleotide triphosphate hydrolases"/>
    <property type="match status" value="3"/>
</dbReference>
<evidence type="ECO:0000256" key="2">
    <source>
        <dbReference type="ARBA" id="ARBA00022741"/>
    </source>
</evidence>
<keyword evidence="2" id="KW-0547">Nucleotide-binding</keyword>
<comment type="similarity">
    <text evidence="1">Belongs to the TRAFAC class TrmE-Era-EngA-EngB-Septin-like GTPase superfamily. AIG1/Toc34/Toc159-like paraseptin GTPase family. IAN subfamily.</text>
</comment>
<dbReference type="SUPFAM" id="SSF52540">
    <property type="entry name" value="P-loop containing nucleoside triphosphate hydrolases"/>
    <property type="match status" value="3"/>
</dbReference>
<dbReference type="InterPro" id="IPR006703">
    <property type="entry name" value="G_AIG1"/>
</dbReference>
<feature type="region of interest" description="Disordered" evidence="4">
    <location>
        <begin position="50"/>
        <end position="85"/>
    </location>
</feature>
<evidence type="ECO:0000313" key="7">
    <source>
        <dbReference type="Proteomes" id="UP001166052"/>
    </source>
</evidence>
<organism evidence="6 7">
    <name type="scientific">Polypterus senegalus</name>
    <name type="common">Senegal bichir</name>
    <dbReference type="NCBI Taxonomy" id="55291"/>
    <lineage>
        <taxon>Eukaryota</taxon>
        <taxon>Metazoa</taxon>
        <taxon>Chordata</taxon>
        <taxon>Craniata</taxon>
        <taxon>Vertebrata</taxon>
        <taxon>Euteleostomi</taxon>
        <taxon>Actinopterygii</taxon>
        <taxon>Polypteriformes</taxon>
        <taxon>Polypteridae</taxon>
        <taxon>Polypterus</taxon>
    </lineage>
</organism>
<evidence type="ECO:0000256" key="1">
    <source>
        <dbReference type="ARBA" id="ARBA00008535"/>
    </source>
</evidence>
<feature type="non-terminal residue" evidence="6">
    <location>
        <position position="1"/>
    </location>
</feature>
<feature type="domain" description="AIG1-type G" evidence="5">
    <location>
        <begin position="376"/>
        <end position="571"/>
    </location>
</feature>
<dbReference type="EMBL" id="JAAWVN010018216">
    <property type="protein sequence ID" value="MBN3292778.1"/>
    <property type="molecule type" value="Genomic_DNA"/>
</dbReference>